<dbReference type="Proteomes" id="UP000054495">
    <property type="component" value="Unassembled WGS sequence"/>
</dbReference>
<accession>A0A0D6LWZ4</accession>
<evidence type="ECO:0000313" key="1">
    <source>
        <dbReference type="EMBL" id="EPB72152.1"/>
    </source>
</evidence>
<evidence type="ECO:0000313" key="2">
    <source>
        <dbReference type="Proteomes" id="UP000054495"/>
    </source>
</evidence>
<dbReference type="AlphaFoldDB" id="A0A0D6LWZ4"/>
<proteinExistence type="predicted"/>
<name>A0A0D6LWZ4_9BILA</name>
<dbReference type="EMBL" id="KE125064">
    <property type="protein sequence ID" value="EPB72152.1"/>
    <property type="molecule type" value="Genomic_DNA"/>
</dbReference>
<keyword evidence="2" id="KW-1185">Reference proteome</keyword>
<dbReference type="Gene3D" id="1.20.5.170">
    <property type="match status" value="1"/>
</dbReference>
<gene>
    <name evidence="1" type="ORF">ANCCEY_08753</name>
</gene>
<organism evidence="1 2">
    <name type="scientific">Ancylostoma ceylanicum</name>
    <dbReference type="NCBI Taxonomy" id="53326"/>
    <lineage>
        <taxon>Eukaryota</taxon>
        <taxon>Metazoa</taxon>
        <taxon>Ecdysozoa</taxon>
        <taxon>Nematoda</taxon>
        <taxon>Chromadorea</taxon>
        <taxon>Rhabditida</taxon>
        <taxon>Rhabditina</taxon>
        <taxon>Rhabditomorpha</taxon>
        <taxon>Strongyloidea</taxon>
        <taxon>Ancylostomatidae</taxon>
        <taxon>Ancylostomatinae</taxon>
        <taxon>Ancylostoma</taxon>
    </lineage>
</organism>
<reference evidence="1 2" key="1">
    <citation type="submission" date="2013-05" db="EMBL/GenBank/DDBJ databases">
        <title>Draft genome of the parasitic nematode Anyclostoma ceylanicum.</title>
        <authorList>
            <person name="Mitreva M."/>
        </authorList>
    </citation>
    <scope>NUCLEOTIDE SEQUENCE [LARGE SCALE GENOMIC DNA]</scope>
</reference>
<dbReference type="SUPFAM" id="SSF57997">
    <property type="entry name" value="Tropomyosin"/>
    <property type="match status" value="1"/>
</dbReference>
<protein>
    <submittedName>
        <fullName evidence="1">Uncharacterized protein</fullName>
    </submittedName>
</protein>
<sequence length="86" mass="10094">MQYDGNWRRTRKKMKLIGRTASFKKNSTIFLRNLTVFNTTRAPICDKMECVVELPNTATNELVHEKERYKAISEELDSTFQELSGY</sequence>